<dbReference type="Proteomes" id="UP000222542">
    <property type="component" value="Unassembled WGS sequence"/>
</dbReference>
<dbReference type="InterPro" id="IPR029058">
    <property type="entry name" value="AB_hydrolase_fold"/>
</dbReference>
<reference evidence="1 2" key="2">
    <citation type="journal article" date="2017" name="Genome Biol.">
        <title>New reference genome sequences of hot pepper reveal the massive evolution of plant disease-resistance genes by retroduplication.</title>
        <authorList>
            <person name="Kim S."/>
            <person name="Park J."/>
            <person name="Yeom S.I."/>
            <person name="Kim Y.M."/>
            <person name="Seo E."/>
            <person name="Kim K.T."/>
            <person name="Kim M.S."/>
            <person name="Lee J.M."/>
            <person name="Cheong K."/>
            <person name="Shin H.S."/>
            <person name="Kim S.B."/>
            <person name="Han K."/>
            <person name="Lee J."/>
            <person name="Park M."/>
            <person name="Lee H.A."/>
            <person name="Lee H.Y."/>
            <person name="Lee Y."/>
            <person name="Oh S."/>
            <person name="Lee J.H."/>
            <person name="Choi E."/>
            <person name="Choi E."/>
            <person name="Lee S.E."/>
            <person name="Jeon J."/>
            <person name="Kim H."/>
            <person name="Choi G."/>
            <person name="Song H."/>
            <person name="Lee J."/>
            <person name="Lee S.C."/>
            <person name="Kwon J.K."/>
            <person name="Lee H.Y."/>
            <person name="Koo N."/>
            <person name="Hong Y."/>
            <person name="Kim R.W."/>
            <person name="Kang W.H."/>
            <person name="Huh J.H."/>
            <person name="Kang B.C."/>
            <person name="Yang T.J."/>
            <person name="Lee Y.H."/>
            <person name="Bennetzen J.L."/>
            <person name="Choi D."/>
        </authorList>
    </citation>
    <scope>NUCLEOTIDE SEQUENCE [LARGE SCALE GENOMIC DNA]</scope>
    <source>
        <strain evidence="2">cv. CM334</strain>
    </source>
</reference>
<accession>A0A2G2ZVL7</accession>
<sequence length="142" mass="15911">MRAGREGDINRNVAINGSIYDCPYLLVPLENIEQNISYHNWIIISSPTEAGLHSPMINPLAEKAPCLSQLGCSRMLLSFAEKDEYIPKEIGIQFTEGVKKSGWKGDLELIIVEDEGQCFHVVNPEIEKSQDLIKCFVSVYPT</sequence>
<dbReference type="Gene3D" id="3.40.50.1820">
    <property type="entry name" value="alpha/beta hydrolase"/>
    <property type="match status" value="1"/>
</dbReference>
<organism evidence="1 2">
    <name type="scientific">Capsicum annuum</name>
    <name type="common">Capsicum pepper</name>
    <dbReference type="NCBI Taxonomy" id="4072"/>
    <lineage>
        <taxon>Eukaryota</taxon>
        <taxon>Viridiplantae</taxon>
        <taxon>Streptophyta</taxon>
        <taxon>Embryophyta</taxon>
        <taxon>Tracheophyta</taxon>
        <taxon>Spermatophyta</taxon>
        <taxon>Magnoliopsida</taxon>
        <taxon>eudicotyledons</taxon>
        <taxon>Gunneridae</taxon>
        <taxon>Pentapetalae</taxon>
        <taxon>asterids</taxon>
        <taxon>lamiids</taxon>
        <taxon>Solanales</taxon>
        <taxon>Solanaceae</taxon>
        <taxon>Solanoideae</taxon>
        <taxon>Capsiceae</taxon>
        <taxon>Capsicum</taxon>
    </lineage>
</organism>
<dbReference type="OMA" id="PREIMIR"/>
<evidence type="ECO:0000313" key="1">
    <source>
        <dbReference type="EMBL" id="PHT86030.1"/>
    </source>
</evidence>
<comment type="caution">
    <text evidence="1">The sequence shown here is derived from an EMBL/GenBank/DDBJ whole genome shotgun (WGS) entry which is preliminary data.</text>
</comment>
<dbReference type="SMR" id="A0A2G2ZVL7"/>
<evidence type="ECO:0000313" key="2">
    <source>
        <dbReference type="Proteomes" id="UP000222542"/>
    </source>
</evidence>
<proteinExistence type="predicted"/>
<keyword evidence="2" id="KW-1185">Reference proteome</keyword>
<protein>
    <submittedName>
        <fullName evidence="1">Uncharacterized protein</fullName>
    </submittedName>
</protein>
<dbReference type="STRING" id="4072.A0A2G2ZVL7"/>
<dbReference type="AlphaFoldDB" id="A0A2G2ZVL7"/>
<name>A0A2G2ZVL7_CAPAN</name>
<reference evidence="1 2" key="1">
    <citation type="journal article" date="2014" name="Nat. Genet.">
        <title>Genome sequence of the hot pepper provides insights into the evolution of pungency in Capsicum species.</title>
        <authorList>
            <person name="Kim S."/>
            <person name="Park M."/>
            <person name="Yeom S.I."/>
            <person name="Kim Y.M."/>
            <person name="Lee J.M."/>
            <person name="Lee H.A."/>
            <person name="Seo E."/>
            <person name="Choi J."/>
            <person name="Cheong K."/>
            <person name="Kim K.T."/>
            <person name="Jung K."/>
            <person name="Lee G.W."/>
            <person name="Oh S.K."/>
            <person name="Bae C."/>
            <person name="Kim S.B."/>
            <person name="Lee H.Y."/>
            <person name="Kim S.Y."/>
            <person name="Kim M.S."/>
            <person name="Kang B.C."/>
            <person name="Jo Y.D."/>
            <person name="Yang H.B."/>
            <person name="Jeong H.J."/>
            <person name="Kang W.H."/>
            <person name="Kwon J.K."/>
            <person name="Shin C."/>
            <person name="Lim J.Y."/>
            <person name="Park J.H."/>
            <person name="Huh J.H."/>
            <person name="Kim J.S."/>
            <person name="Kim B.D."/>
            <person name="Cohen O."/>
            <person name="Paran I."/>
            <person name="Suh M.C."/>
            <person name="Lee S.B."/>
            <person name="Kim Y.K."/>
            <person name="Shin Y."/>
            <person name="Noh S.J."/>
            <person name="Park J."/>
            <person name="Seo Y.S."/>
            <person name="Kwon S.Y."/>
            <person name="Kim H.A."/>
            <person name="Park J.M."/>
            <person name="Kim H.J."/>
            <person name="Choi S.B."/>
            <person name="Bosland P.W."/>
            <person name="Reeves G."/>
            <person name="Jo S.H."/>
            <person name="Lee B.W."/>
            <person name="Cho H.T."/>
            <person name="Choi H.S."/>
            <person name="Lee M.S."/>
            <person name="Yu Y."/>
            <person name="Do Choi Y."/>
            <person name="Park B.S."/>
            <person name="van Deynze A."/>
            <person name="Ashrafi H."/>
            <person name="Hill T."/>
            <person name="Kim W.T."/>
            <person name="Pai H.S."/>
            <person name="Ahn H.K."/>
            <person name="Yeam I."/>
            <person name="Giovannoni J.J."/>
            <person name="Rose J.K."/>
            <person name="Sorensen I."/>
            <person name="Lee S.J."/>
            <person name="Kim R.W."/>
            <person name="Choi I.Y."/>
            <person name="Choi B.S."/>
            <person name="Lim J.S."/>
            <person name="Lee Y.H."/>
            <person name="Choi D."/>
        </authorList>
    </citation>
    <scope>NUCLEOTIDE SEQUENCE [LARGE SCALE GENOMIC DNA]</scope>
    <source>
        <strain evidence="2">cv. CM334</strain>
    </source>
</reference>
<dbReference type="EMBL" id="AYRZ02000003">
    <property type="protein sequence ID" value="PHT86030.1"/>
    <property type="molecule type" value="Genomic_DNA"/>
</dbReference>
<dbReference type="Gramene" id="PHT86030">
    <property type="protein sequence ID" value="PHT86030"/>
    <property type="gene ID" value="T459_08136"/>
</dbReference>
<dbReference type="SUPFAM" id="SSF53474">
    <property type="entry name" value="alpha/beta-Hydrolases"/>
    <property type="match status" value="1"/>
</dbReference>
<gene>
    <name evidence="1" type="ORF">T459_08136</name>
</gene>